<dbReference type="SMART" id="SM00360">
    <property type="entry name" value="RRM"/>
    <property type="match status" value="4"/>
</dbReference>
<dbReference type="CDD" id="cd12414">
    <property type="entry name" value="RRM2_RBM28_like"/>
    <property type="match status" value="1"/>
</dbReference>
<name>A0ABP1GGY4_9CHLO</name>
<dbReference type="Proteomes" id="UP001497392">
    <property type="component" value="Unassembled WGS sequence"/>
</dbReference>
<dbReference type="InterPro" id="IPR000504">
    <property type="entry name" value="RRM_dom"/>
</dbReference>
<feature type="region of interest" description="Disordered" evidence="6">
    <location>
        <begin position="783"/>
        <end position="940"/>
    </location>
</feature>
<keyword evidence="9" id="KW-1185">Reference proteome</keyword>
<gene>
    <name evidence="8" type="primary">g12263</name>
    <name evidence="8" type="ORF">VP750_LOCUS10924</name>
</gene>
<feature type="compositionally biased region" description="Polar residues" evidence="6">
    <location>
        <begin position="862"/>
        <end position="876"/>
    </location>
</feature>
<evidence type="ECO:0000256" key="6">
    <source>
        <dbReference type="SAM" id="MobiDB-lite"/>
    </source>
</evidence>
<dbReference type="EMBL" id="CAXHTA020000019">
    <property type="protein sequence ID" value="CAL5229018.1"/>
    <property type="molecule type" value="Genomic_DNA"/>
</dbReference>
<feature type="compositionally biased region" description="Acidic residues" evidence="6">
    <location>
        <begin position="477"/>
        <end position="491"/>
    </location>
</feature>
<organism evidence="8 9">
    <name type="scientific">Coccomyxa viridis</name>
    <dbReference type="NCBI Taxonomy" id="1274662"/>
    <lineage>
        <taxon>Eukaryota</taxon>
        <taxon>Viridiplantae</taxon>
        <taxon>Chlorophyta</taxon>
        <taxon>core chlorophytes</taxon>
        <taxon>Trebouxiophyceae</taxon>
        <taxon>Trebouxiophyceae incertae sedis</taxon>
        <taxon>Coccomyxaceae</taxon>
        <taxon>Coccomyxa</taxon>
    </lineage>
</organism>
<proteinExistence type="predicted"/>
<evidence type="ECO:0000256" key="1">
    <source>
        <dbReference type="ARBA" id="ARBA00004123"/>
    </source>
</evidence>
<feature type="region of interest" description="Disordered" evidence="6">
    <location>
        <begin position="396"/>
        <end position="439"/>
    </location>
</feature>
<feature type="region of interest" description="Disordered" evidence="6">
    <location>
        <begin position="271"/>
        <end position="290"/>
    </location>
</feature>
<evidence type="ECO:0000313" key="8">
    <source>
        <dbReference type="EMBL" id="CAL5229018.1"/>
    </source>
</evidence>
<dbReference type="InterPro" id="IPR035979">
    <property type="entry name" value="RBD_domain_sf"/>
</dbReference>
<evidence type="ECO:0000313" key="9">
    <source>
        <dbReference type="Proteomes" id="UP001497392"/>
    </source>
</evidence>
<feature type="domain" description="RRM" evidence="7">
    <location>
        <begin position="313"/>
        <end position="390"/>
    </location>
</feature>
<accession>A0ABP1GGY4</accession>
<feature type="region of interest" description="Disordered" evidence="6">
    <location>
        <begin position="86"/>
        <end position="185"/>
    </location>
</feature>
<comment type="subcellular location">
    <subcellularLocation>
        <location evidence="1">Nucleus</location>
    </subcellularLocation>
</comment>
<feature type="domain" description="RRM" evidence="7">
    <location>
        <begin position="522"/>
        <end position="608"/>
    </location>
</feature>
<dbReference type="Gene3D" id="3.30.70.330">
    <property type="match status" value="4"/>
</dbReference>
<protein>
    <submittedName>
        <fullName evidence="8">G12263 protein</fullName>
    </submittedName>
</protein>
<feature type="region of interest" description="Disordered" evidence="6">
    <location>
        <begin position="457"/>
        <end position="517"/>
    </location>
</feature>
<keyword evidence="4" id="KW-0539">Nucleus</keyword>
<evidence type="ECO:0000256" key="2">
    <source>
        <dbReference type="ARBA" id="ARBA00022737"/>
    </source>
</evidence>
<feature type="compositionally biased region" description="Polar residues" evidence="6">
    <location>
        <begin position="139"/>
        <end position="151"/>
    </location>
</feature>
<evidence type="ECO:0000256" key="5">
    <source>
        <dbReference type="PROSITE-ProRule" id="PRU00176"/>
    </source>
</evidence>
<dbReference type="Pfam" id="PF00076">
    <property type="entry name" value="RRM_1"/>
    <property type="match status" value="3"/>
</dbReference>
<keyword evidence="3 5" id="KW-0694">RNA-binding</keyword>
<dbReference type="SUPFAM" id="SSF54928">
    <property type="entry name" value="RNA-binding domain, RBD"/>
    <property type="match status" value="3"/>
</dbReference>
<evidence type="ECO:0000259" key="7">
    <source>
        <dbReference type="PROSITE" id="PS50102"/>
    </source>
</evidence>
<evidence type="ECO:0000256" key="3">
    <source>
        <dbReference type="ARBA" id="ARBA00022884"/>
    </source>
</evidence>
<dbReference type="InterPro" id="IPR012677">
    <property type="entry name" value="Nucleotide-bd_a/b_plait_sf"/>
</dbReference>
<feature type="compositionally biased region" description="Low complexity" evidence="6">
    <location>
        <begin position="109"/>
        <end position="138"/>
    </location>
</feature>
<feature type="compositionally biased region" description="Basic and acidic residues" evidence="6">
    <location>
        <begin position="457"/>
        <end position="476"/>
    </location>
</feature>
<dbReference type="PANTHER" id="PTHR48039:SF5">
    <property type="entry name" value="RNA-BINDING PROTEIN 28"/>
    <property type="match status" value="1"/>
</dbReference>
<feature type="domain" description="RRM" evidence="7">
    <location>
        <begin position="677"/>
        <end position="775"/>
    </location>
</feature>
<sequence length="969" mass="103911">MADTDAAQLDLRTVFVKGVSFDWDDKDFEGALSDIGPLRKCFLLRGAGKSHKGCGFATFALKEDAKRAVVDLNGKSLGGRTIQVEAAQKRAPFSERKEQKRKRSEADADPATAAAALDAQSVAPAKKKQIAAPPSQAANTSKETLPSSEAPKSNKARKDAAALKDPPAGSAPGVKPERKPKTMPPAAVAKQLLVRTVALGNLSPDTSAQALAYAQSATEVESVRHPSGEESKRHMLQQDGCTGDAVFLTYKTVKDAMSAVALLHNHVLQQEDAPGATAKGKGKGKPKEAPAAPEGLLLWARQVSGEGAHLKKWRLILRNLPFNVKEDELRAVLSPAGFVWELTVPRTPDGKARGFAFAGFMCRAHAEKAIKVANGQVVGGRTIAVDWAVSKAQFQSASAADKPGEPKQPEHPGLDSASDSADEDAMSETDEEGEPGMHLEDERKLMRSVLSQFDDGPAKTELQDAKQPAEGDKADGDDTADAESEGEEDAEEARAAGNKAKAQKIGGAPAEASAPTQDNVEATVFVRGLPLDTLQYELQDRMSRYGKLKACRLVKDKSTQKLKGTAFVEYERLEDAQRAADACTKARSGGGPAVAVRGVQLDIDLALTQDGARTLASGRAGTPSKDNRNLYLMKEGQIEEGSAAWQAMSAADQTKRKRAAAESRTKLKSPNFFVSHTRLCLRNLPHQISEKALKDLVIAAVKERASKAEPTVKQVKILRDTDKAGEAKPKSAKSKGFAFVELTDHEHALCALRQLNNNPVPFGTERRPVVEFAIENAQALKKRALRQTKVQEQSIGKRAPRGASDDQEAGAASHKEQRKRKRDDAEAPQKAGKGPADGQAPKEGRGQRQRRKKREGPGTVGQPDQTPSQPAGQPEQTGIARSKGAGRQKAVNTISVGNDRGQEAAGQEPTAKKSAVTGERKAKKRKTAQKGPAEKTDRLDNMVAQYKQQLFGGAVGSKTVKSSMQRWFE</sequence>
<keyword evidence="2" id="KW-0677">Repeat</keyword>
<feature type="compositionally biased region" description="Acidic residues" evidence="6">
    <location>
        <begin position="420"/>
        <end position="434"/>
    </location>
</feature>
<comment type="caution">
    <text evidence="8">The sequence shown here is derived from an EMBL/GenBank/DDBJ whole genome shotgun (WGS) entry which is preliminary data.</text>
</comment>
<dbReference type="CDD" id="cd12416">
    <property type="entry name" value="RRM4_RBM28_like"/>
    <property type="match status" value="1"/>
</dbReference>
<feature type="domain" description="RRM" evidence="7">
    <location>
        <begin position="12"/>
        <end position="89"/>
    </location>
</feature>
<dbReference type="PANTHER" id="PTHR48039">
    <property type="entry name" value="RNA-BINDING MOTIF PROTEIN 14B"/>
    <property type="match status" value="1"/>
</dbReference>
<reference evidence="8 9" key="1">
    <citation type="submission" date="2024-06" db="EMBL/GenBank/DDBJ databases">
        <authorList>
            <person name="Kraege A."/>
            <person name="Thomma B."/>
        </authorList>
    </citation>
    <scope>NUCLEOTIDE SEQUENCE [LARGE SCALE GENOMIC DNA]</scope>
</reference>
<dbReference type="InterPro" id="IPR051945">
    <property type="entry name" value="RRM_MRD1_RNA_proc_ribogen"/>
</dbReference>
<dbReference type="PROSITE" id="PS50102">
    <property type="entry name" value="RRM"/>
    <property type="match status" value="4"/>
</dbReference>
<evidence type="ECO:0000256" key="4">
    <source>
        <dbReference type="ARBA" id="ARBA00023242"/>
    </source>
</evidence>
<feature type="compositionally biased region" description="Basic and acidic residues" evidence="6">
    <location>
        <begin position="402"/>
        <end position="413"/>
    </location>
</feature>